<dbReference type="PROSITE" id="PS50937">
    <property type="entry name" value="HTH_MERR_2"/>
    <property type="match status" value="1"/>
</dbReference>
<keyword evidence="5" id="KW-1185">Reference proteome</keyword>
<proteinExistence type="predicted"/>
<dbReference type="PROSITE" id="PS00552">
    <property type="entry name" value="HTH_MERR_1"/>
    <property type="match status" value="1"/>
</dbReference>
<dbReference type="AlphaFoldDB" id="A0A4Y8KJH5"/>
<comment type="caution">
    <text evidence="4">The sequence shown here is derived from an EMBL/GenBank/DDBJ whole genome shotgun (WGS) entry which is preliminary data.</text>
</comment>
<gene>
    <name evidence="4" type="ORF">E3T53_14155</name>
</gene>
<dbReference type="OrthoDB" id="9802039at2"/>
<dbReference type="Pfam" id="PF00376">
    <property type="entry name" value="MerR"/>
    <property type="match status" value="1"/>
</dbReference>
<reference evidence="4 5" key="1">
    <citation type="submission" date="2019-03" db="EMBL/GenBank/DDBJ databases">
        <title>Genomics of glacier-inhabiting Cryobacterium strains.</title>
        <authorList>
            <person name="Liu Q."/>
            <person name="Xin Y.-H."/>
        </authorList>
    </citation>
    <scope>NUCLEOTIDE SEQUENCE [LARGE SCALE GENOMIC DNA]</scope>
    <source>
        <strain evidence="4 5">CGMCC 1.4292</strain>
    </source>
</reference>
<name>A0A4Y8KJH5_9MICO</name>
<evidence type="ECO:0000256" key="1">
    <source>
        <dbReference type="ARBA" id="ARBA00023015"/>
    </source>
</evidence>
<dbReference type="GO" id="GO:0003677">
    <property type="term" value="F:DNA binding"/>
    <property type="evidence" value="ECO:0007669"/>
    <property type="project" value="UniProtKB-KW"/>
</dbReference>
<dbReference type="PANTHER" id="PTHR30204">
    <property type="entry name" value="REDOX-CYCLING DRUG-SENSING TRANSCRIPTIONAL ACTIVATOR SOXR"/>
    <property type="match status" value="1"/>
</dbReference>
<sequence>MLIGEVAAVLGVHRQTIRFYEKQGLLRAPHRQLNGYRDYDPTVISRLNFIHSGQAAGLTLAEITSVLSLRDAGQTPCAHVSSLLDRKLENVQARQLELAILATELQRLINASHGRDPAECDEADICNIITNQEHIEEHGP</sequence>
<evidence type="ECO:0000256" key="2">
    <source>
        <dbReference type="ARBA" id="ARBA00023125"/>
    </source>
</evidence>
<dbReference type="SMART" id="SM00422">
    <property type="entry name" value="HTH_MERR"/>
    <property type="match status" value="1"/>
</dbReference>
<dbReference type="InterPro" id="IPR000551">
    <property type="entry name" value="MerR-type_HTH_dom"/>
</dbReference>
<evidence type="ECO:0000313" key="5">
    <source>
        <dbReference type="Proteomes" id="UP000298218"/>
    </source>
</evidence>
<dbReference type="EMBL" id="SOHQ01000039">
    <property type="protein sequence ID" value="TFD76230.1"/>
    <property type="molecule type" value="Genomic_DNA"/>
</dbReference>
<dbReference type="InterPro" id="IPR015358">
    <property type="entry name" value="Tscrpt_reg_MerR_DNA-bd"/>
</dbReference>
<protein>
    <submittedName>
        <fullName evidence="4">Heavy metal-responsive transcriptional regulator</fullName>
    </submittedName>
</protein>
<evidence type="ECO:0000313" key="4">
    <source>
        <dbReference type="EMBL" id="TFD76230.1"/>
    </source>
</evidence>
<dbReference type="PRINTS" id="PR00040">
    <property type="entry name" value="HTHMERR"/>
</dbReference>
<dbReference type="SUPFAM" id="SSF46955">
    <property type="entry name" value="Putative DNA-binding domain"/>
    <property type="match status" value="1"/>
</dbReference>
<dbReference type="GO" id="GO:0003700">
    <property type="term" value="F:DNA-binding transcription factor activity"/>
    <property type="evidence" value="ECO:0007669"/>
    <property type="project" value="InterPro"/>
</dbReference>
<dbReference type="RefSeq" id="WP_134171467.1">
    <property type="nucleotide sequence ID" value="NZ_SODI01000001.1"/>
</dbReference>
<organism evidence="4 5">
    <name type="scientific">Cryobacterium psychrophilum</name>
    <dbReference type="NCBI Taxonomy" id="41988"/>
    <lineage>
        <taxon>Bacteria</taxon>
        <taxon>Bacillati</taxon>
        <taxon>Actinomycetota</taxon>
        <taxon>Actinomycetes</taxon>
        <taxon>Micrococcales</taxon>
        <taxon>Microbacteriaceae</taxon>
        <taxon>Cryobacterium</taxon>
    </lineage>
</organism>
<dbReference type="PANTHER" id="PTHR30204:SF94">
    <property type="entry name" value="HEAVY METAL-DEPENDENT TRANSCRIPTIONAL REGULATOR HI_0293-RELATED"/>
    <property type="match status" value="1"/>
</dbReference>
<dbReference type="InterPro" id="IPR047057">
    <property type="entry name" value="MerR_fam"/>
</dbReference>
<dbReference type="InterPro" id="IPR009061">
    <property type="entry name" value="DNA-bd_dom_put_sf"/>
</dbReference>
<keyword evidence="1" id="KW-0805">Transcription regulation</keyword>
<dbReference type="Proteomes" id="UP000298218">
    <property type="component" value="Unassembled WGS sequence"/>
</dbReference>
<keyword evidence="3" id="KW-0804">Transcription</keyword>
<dbReference type="CDD" id="cd04770">
    <property type="entry name" value="HTH_HMRTR"/>
    <property type="match status" value="1"/>
</dbReference>
<accession>A0A4Y8KJH5</accession>
<dbReference type="Gene3D" id="1.10.1660.10">
    <property type="match status" value="1"/>
</dbReference>
<evidence type="ECO:0000256" key="3">
    <source>
        <dbReference type="ARBA" id="ARBA00023163"/>
    </source>
</evidence>
<dbReference type="Pfam" id="PF09278">
    <property type="entry name" value="MerR-DNA-bind"/>
    <property type="match status" value="1"/>
</dbReference>
<keyword evidence="2" id="KW-0238">DNA-binding</keyword>